<protein>
    <submittedName>
        <fullName evidence="6">Pyruvate carboxyltransferase</fullName>
    </submittedName>
</protein>
<comment type="caution">
    <text evidence="6">The sequence shown here is derived from an EMBL/GenBank/DDBJ whole genome shotgun (WGS) entry which is preliminary data.</text>
</comment>
<dbReference type="AlphaFoldDB" id="A0A8J6P5Q6"/>
<keyword evidence="2" id="KW-0479">Metal-binding</keyword>
<evidence type="ECO:0000313" key="7">
    <source>
        <dbReference type="Proteomes" id="UP000605201"/>
    </source>
</evidence>
<feature type="domain" description="Pyruvate carboxyltransferase" evidence="5">
    <location>
        <begin position="17"/>
        <end position="302"/>
    </location>
</feature>
<organism evidence="6 7">
    <name type="scientific">Candidatus Desulfatibia vada</name>
    <dbReference type="NCBI Taxonomy" id="2841696"/>
    <lineage>
        <taxon>Bacteria</taxon>
        <taxon>Pseudomonadati</taxon>
        <taxon>Thermodesulfobacteriota</taxon>
        <taxon>Desulfobacteria</taxon>
        <taxon>Desulfobacterales</taxon>
        <taxon>Desulfobacterales incertae sedis</taxon>
        <taxon>Candidatus Desulfatibia</taxon>
    </lineage>
</organism>
<sequence length="389" mass="43973">MTEYDYWKIFPKMPKKVTIGDITVRDGFQHEEKFISTAAKIFYLEELIFAGCRDIEVTNLGNPFLMPQFKDAEELFAHVRSDRFKQRCTKKGVNYDDICFTAITIRESAVDRAIEMKVRGLGPDRVLMMVSTEEEHHYANAGTTLPEYWKEAERCIKKCTDAGIKMCGTVSTIWGSPIGGATDLRDAVEFTKRWLEIGAHDIEHADHDGSASAPDVYRYFSMILDEIPEPNLHIAHFHETKRVAAASILASLQAGIVFYEATMGGLGGQPANFLDDCPVKGTGEYYYEDPRYVGLVTLEDTLVQIDEMGIEHGWDVDRVLWLGRQLEKTVGRRLRSDAVINGRTLKEGHMQFARPGLKGKKEKLGEKPGQKIPKDWSPGAMLPEKYRPS</sequence>
<evidence type="ECO:0000259" key="5">
    <source>
        <dbReference type="PROSITE" id="PS50991"/>
    </source>
</evidence>
<dbReference type="InterPro" id="IPR000891">
    <property type="entry name" value="PYR_CT"/>
</dbReference>
<dbReference type="Proteomes" id="UP000605201">
    <property type="component" value="Unassembled WGS sequence"/>
</dbReference>
<dbReference type="InterPro" id="IPR043594">
    <property type="entry name" value="HMGL"/>
</dbReference>
<name>A0A8J6P5Q6_9BACT</name>
<dbReference type="GO" id="GO:0004419">
    <property type="term" value="F:hydroxymethylglutaryl-CoA lyase activity"/>
    <property type="evidence" value="ECO:0007669"/>
    <property type="project" value="TreeGrafter"/>
</dbReference>
<dbReference type="SUPFAM" id="SSF51569">
    <property type="entry name" value="Aldolase"/>
    <property type="match status" value="1"/>
</dbReference>
<accession>A0A8J6P5Q6</accession>
<dbReference type="Pfam" id="PF00682">
    <property type="entry name" value="HMGL-like"/>
    <property type="match status" value="1"/>
</dbReference>
<comment type="similarity">
    <text evidence="1">Belongs to the HMG-CoA lyase family.</text>
</comment>
<evidence type="ECO:0000313" key="6">
    <source>
        <dbReference type="EMBL" id="MBC8433002.1"/>
    </source>
</evidence>
<dbReference type="PANTHER" id="PTHR42738">
    <property type="entry name" value="HYDROXYMETHYLGLUTARYL-COA LYASE"/>
    <property type="match status" value="1"/>
</dbReference>
<dbReference type="Gene3D" id="3.20.20.70">
    <property type="entry name" value="Aldolase class I"/>
    <property type="match status" value="1"/>
</dbReference>
<evidence type="ECO:0000256" key="1">
    <source>
        <dbReference type="ARBA" id="ARBA00009405"/>
    </source>
</evidence>
<feature type="compositionally biased region" description="Basic and acidic residues" evidence="4">
    <location>
        <begin position="362"/>
        <end position="374"/>
    </location>
</feature>
<evidence type="ECO:0000256" key="2">
    <source>
        <dbReference type="ARBA" id="ARBA00022723"/>
    </source>
</evidence>
<dbReference type="EMBL" id="JACNIG010000260">
    <property type="protein sequence ID" value="MBC8433002.1"/>
    <property type="molecule type" value="Genomic_DNA"/>
</dbReference>
<evidence type="ECO:0000256" key="3">
    <source>
        <dbReference type="ARBA" id="ARBA00023239"/>
    </source>
</evidence>
<dbReference type="GO" id="GO:0046951">
    <property type="term" value="P:ketone body biosynthetic process"/>
    <property type="evidence" value="ECO:0007669"/>
    <property type="project" value="TreeGrafter"/>
</dbReference>
<dbReference type="GO" id="GO:0006552">
    <property type="term" value="P:L-leucine catabolic process"/>
    <property type="evidence" value="ECO:0007669"/>
    <property type="project" value="TreeGrafter"/>
</dbReference>
<feature type="region of interest" description="Disordered" evidence="4">
    <location>
        <begin position="356"/>
        <end position="389"/>
    </location>
</feature>
<dbReference type="InterPro" id="IPR013785">
    <property type="entry name" value="Aldolase_TIM"/>
</dbReference>
<evidence type="ECO:0000256" key="4">
    <source>
        <dbReference type="SAM" id="MobiDB-lite"/>
    </source>
</evidence>
<reference evidence="6 7" key="1">
    <citation type="submission" date="2020-08" db="EMBL/GenBank/DDBJ databases">
        <title>Bridging the membrane lipid divide: bacteria of the FCB group superphylum have the potential to synthesize archaeal ether lipids.</title>
        <authorList>
            <person name="Villanueva L."/>
            <person name="Von Meijenfeldt F.A.B."/>
            <person name="Westbye A.B."/>
            <person name="Yadav S."/>
            <person name="Hopmans E.C."/>
            <person name="Dutilh B.E."/>
            <person name="Sinninghe Damste J.S."/>
        </authorList>
    </citation>
    <scope>NUCLEOTIDE SEQUENCE [LARGE SCALE GENOMIC DNA]</scope>
    <source>
        <strain evidence="6">NIOZ-UU17</strain>
    </source>
</reference>
<keyword evidence="6" id="KW-0670">Pyruvate</keyword>
<keyword evidence="3" id="KW-0456">Lyase</keyword>
<gene>
    <name evidence="6" type="ORF">H8D96_13910</name>
</gene>
<dbReference type="GO" id="GO:0046872">
    <property type="term" value="F:metal ion binding"/>
    <property type="evidence" value="ECO:0007669"/>
    <property type="project" value="UniProtKB-KW"/>
</dbReference>
<proteinExistence type="inferred from homology"/>
<dbReference type="PROSITE" id="PS50991">
    <property type="entry name" value="PYR_CT"/>
    <property type="match status" value="1"/>
</dbReference>
<dbReference type="PANTHER" id="PTHR42738:SF7">
    <property type="entry name" value="HYDROXYMETHYLGLUTARYL-COA LYASE"/>
    <property type="match status" value="1"/>
</dbReference>